<feature type="compositionally biased region" description="Polar residues" evidence="6">
    <location>
        <begin position="353"/>
        <end position="380"/>
    </location>
</feature>
<evidence type="ECO:0000256" key="1">
    <source>
        <dbReference type="ARBA" id="ARBA00004479"/>
    </source>
</evidence>
<feature type="domain" description="Ig-like" evidence="9">
    <location>
        <begin position="122"/>
        <end position="204"/>
    </location>
</feature>
<keyword evidence="7" id="KW-0812">Transmembrane</keyword>
<feature type="compositionally biased region" description="Basic and acidic residues" evidence="6">
    <location>
        <begin position="324"/>
        <end position="335"/>
    </location>
</feature>
<dbReference type="SMART" id="SM00409">
    <property type="entry name" value="IG"/>
    <property type="match status" value="2"/>
</dbReference>
<comment type="caution">
    <text evidence="10">The sequence shown here is derived from an EMBL/GenBank/DDBJ whole genome shotgun (WGS) entry which is preliminary data.</text>
</comment>
<dbReference type="InterPro" id="IPR013098">
    <property type="entry name" value="Ig_I-set"/>
</dbReference>
<reference evidence="10" key="1">
    <citation type="submission" date="2021-10" db="EMBL/GenBank/DDBJ databases">
        <title>Tropical sea cucumber genome reveals ecological adaptation and Cuvierian tubules defense mechanism.</title>
        <authorList>
            <person name="Chen T."/>
        </authorList>
    </citation>
    <scope>NUCLEOTIDE SEQUENCE</scope>
    <source>
        <strain evidence="10">Nanhai2018</strain>
        <tissue evidence="10">Muscle</tissue>
    </source>
</reference>
<protein>
    <submittedName>
        <fullName evidence="10">Roundabout-like 3</fullName>
    </submittedName>
</protein>
<dbReference type="PROSITE" id="PS50835">
    <property type="entry name" value="IG_LIKE"/>
    <property type="match status" value="2"/>
</dbReference>
<dbReference type="InterPro" id="IPR007110">
    <property type="entry name" value="Ig-like_dom"/>
</dbReference>
<dbReference type="SUPFAM" id="SSF48726">
    <property type="entry name" value="Immunoglobulin"/>
    <property type="match status" value="2"/>
</dbReference>
<comment type="subcellular location">
    <subcellularLocation>
        <location evidence="1">Membrane</location>
        <topology evidence="1">Single-pass type I membrane protein</topology>
    </subcellularLocation>
</comment>
<evidence type="ECO:0000256" key="6">
    <source>
        <dbReference type="SAM" id="MobiDB-lite"/>
    </source>
</evidence>
<keyword evidence="5" id="KW-0393">Immunoglobulin domain</keyword>
<dbReference type="AlphaFoldDB" id="A0A9Q0YTG1"/>
<organism evidence="10 11">
    <name type="scientific">Holothuria leucospilota</name>
    <name type="common">Black long sea cucumber</name>
    <name type="synonym">Mertensiothuria leucospilota</name>
    <dbReference type="NCBI Taxonomy" id="206669"/>
    <lineage>
        <taxon>Eukaryota</taxon>
        <taxon>Metazoa</taxon>
        <taxon>Echinodermata</taxon>
        <taxon>Eleutherozoa</taxon>
        <taxon>Echinozoa</taxon>
        <taxon>Holothuroidea</taxon>
        <taxon>Aspidochirotacea</taxon>
        <taxon>Aspidochirotida</taxon>
        <taxon>Holothuriidae</taxon>
        <taxon>Holothuria</taxon>
    </lineage>
</organism>
<evidence type="ECO:0000256" key="7">
    <source>
        <dbReference type="SAM" id="Phobius"/>
    </source>
</evidence>
<keyword evidence="4" id="KW-0325">Glycoprotein</keyword>
<name>A0A9Q0YTG1_HOLLE</name>
<feature type="region of interest" description="Disordered" evidence="6">
    <location>
        <begin position="314"/>
        <end position="410"/>
    </location>
</feature>
<feature type="signal peptide" evidence="8">
    <location>
        <begin position="1"/>
        <end position="19"/>
    </location>
</feature>
<dbReference type="GO" id="GO:0016020">
    <property type="term" value="C:membrane"/>
    <property type="evidence" value="ECO:0007669"/>
    <property type="project" value="UniProtKB-SubCell"/>
</dbReference>
<evidence type="ECO:0000256" key="2">
    <source>
        <dbReference type="ARBA" id="ARBA00023136"/>
    </source>
</evidence>
<dbReference type="InterPro" id="IPR003599">
    <property type="entry name" value="Ig_sub"/>
</dbReference>
<evidence type="ECO:0000256" key="4">
    <source>
        <dbReference type="ARBA" id="ARBA00023180"/>
    </source>
</evidence>
<dbReference type="Gene3D" id="2.60.40.10">
    <property type="entry name" value="Immunoglobulins"/>
    <property type="match status" value="2"/>
</dbReference>
<feature type="chain" id="PRO_5040500323" evidence="8">
    <location>
        <begin position="20"/>
        <end position="427"/>
    </location>
</feature>
<accession>A0A9Q0YTG1</accession>
<keyword evidence="3" id="KW-1015">Disulfide bond</keyword>
<dbReference type="InterPro" id="IPR036179">
    <property type="entry name" value="Ig-like_dom_sf"/>
</dbReference>
<keyword evidence="2 7" id="KW-0472">Membrane</keyword>
<evidence type="ECO:0000256" key="3">
    <source>
        <dbReference type="ARBA" id="ARBA00023157"/>
    </source>
</evidence>
<feature type="domain" description="Ig-like" evidence="9">
    <location>
        <begin position="19"/>
        <end position="112"/>
    </location>
</feature>
<feature type="compositionally biased region" description="Polar residues" evidence="6">
    <location>
        <begin position="314"/>
        <end position="323"/>
    </location>
</feature>
<dbReference type="Proteomes" id="UP001152320">
    <property type="component" value="Chromosome 16"/>
</dbReference>
<dbReference type="Pfam" id="PF07679">
    <property type="entry name" value="I-set"/>
    <property type="match status" value="1"/>
</dbReference>
<sequence length="427" mass="47356">MSCGLRLYTIFFTLLTSQGAFLEHPQNLAVIEGHPTELCCEVQNSQDPIEWHTYSSSKPTVGETFRITDGYRNRYFLAKNGNKYTLYINATTGLDSGVYFCVSGITKSQNATLRVLPLNWIPTCTSNPPDVSFHVGQNLDIKCISNGDMATSLRWMRNNKVIKSAIRSVNESTVTLQASVTISDEAEVFICESSLPNVQSSEICVLRSNKVRDATSGAQYVAYIIVIVLSVIVVILFIIMIVVILRQRQCRYCQRLPPPPQTVLDMDQLQSGLGPGLTDLINWDSNSIGSAMDLQGSEPPPDVIPTVYRRGTLTQVSPTSTLRHNMDSAEAEKPGVKTPKVLSLKRRSRESTHPTTSVDQQPSTSGAGNNQNKGSFNDLGTLQKDRLYKKNKVVSQKRERSLSDDNNTTEANIDNISLNIKHEEHIL</sequence>
<dbReference type="PANTHER" id="PTHR11640">
    <property type="entry name" value="NEPHRIN"/>
    <property type="match status" value="1"/>
</dbReference>
<evidence type="ECO:0000313" key="10">
    <source>
        <dbReference type="EMBL" id="KAJ8026864.1"/>
    </source>
</evidence>
<keyword evidence="8" id="KW-0732">Signal</keyword>
<feature type="transmembrane region" description="Helical" evidence="7">
    <location>
        <begin position="220"/>
        <end position="245"/>
    </location>
</feature>
<dbReference type="EMBL" id="JAIZAY010000016">
    <property type="protein sequence ID" value="KAJ8026864.1"/>
    <property type="molecule type" value="Genomic_DNA"/>
</dbReference>
<evidence type="ECO:0000313" key="11">
    <source>
        <dbReference type="Proteomes" id="UP001152320"/>
    </source>
</evidence>
<keyword evidence="11" id="KW-1185">Reference proteome</keyword>
<dbReference type="OrthoDB" id="6085115at2759"/>
<dbReference type="InterPro" id="IPR013783">
    <property type="entry name" value="Ig-like_fold"/>
</dbReference>
<evidence type="ECO:0000259" key="9">
    <source>
        <dbReference type="PROSITE" id="PS50835"/>
    </source>
</evidence>
<evidence type="ECO:0000256" key="8">
    <source>
        <dbReference type="SAM" id="SignalP"/>
    </source>
</evidence>
<keyword evidence="7" id="KW-1133">Transmembrane helix</keyword>
<dbReference type="InterPro" id="IPR051275">
    <property type="entry name" value="Cell_adhesion_signaling"/>
</dbReference>
<evidence type="ECO:0000256" key="5">
    <source>
        <dbReference type="ARBA" id="ARBA00023319"/>
    </source>
</evidence>
<gene>
    <name evidence="10" type="ORF">HOLleu_31819</name>
</gene>
<proteinExistence type="predicted"/>